<dbReference type="OrthoDB" id="9771806at2"/>
<evidence type="ECO:0000256" key="4">
    <source>
        <dbReference type="ARBA" id="ARBA00022605"/>
    </source>
</evidence>
<reference evidence="13 14" key="1">
    <citation type="submission" date="2018-04" db="EMBL/GenBank/DDBJ databases">
        <title>Genomic Encyclopedia of Type Strains, Phase IV (KMG-IV): sequencing the most valuable type-strain genomes for metagenomic binning, comparative biology and taxonomic classification.</title>
        <authorList>
            <person name="Goeker M."/>
        </authorList>
    </citation>
    <scope>NUCLEOTIDE SEQUENCE [LARGE SCALE GENOMIC DNA]</scope>
    <source>
        <strain evidence="13 14">DSM 28520</strain>
    </source>
</reference>
<dbReference type="CDD" id="cd07304">
    <property type="entry name" value="Chorismate_synthase"/>
    <property type="match status" value="1"/>
</dbReference>
<comment type="caution">
    <text evidence="13">The sequence shown here is derived from an EMBL/GenBank/DDBJ whole genome shotgun (WGS) entry which is preliminary data.</text>
</comment>
<evidence type="ECO:0000256" key="12">
    <source>
        <dbReference type="RuleBase" id="RU000605"/>
    </source>
</evidence>
<dbReference type="InterPro" id="IPR020541">
    <property type="entry name" value="Chorismate_synthase_CS"/>
</dbReference>
<keyword evidence="14" id="KW-1185">Reference proteome</keyword>
<comment type="similarity">
    <text evidence="2 11 12">Belongs to the chorismate synthase family.</text>
</comment>
<proteinExistence type="inferred from homology"/>
<evidence type="ECO:0000256" key="9">
    <source>
        <dbReference type="ARBA" id="ARBA00023141"/>
    </source>
</evidence>
<dbReference type="PIRSF" id="PIRSF001456">
    <property type="entry name" value="Chorismate_synth"/>
    <property type="match status" value="1"/>
</dbReference>
<dbReference type="GO" id="GO:0009073">
    <property type="term" value="P:aromatic amino acid family biosynthetic process"/>
    <property type="evidence" value="ECO:0007669"/>
    <property type="project" value="UniProtKB-KW"/>
</dbReference>
<evidence type="ECO:0000256" key="7">
    <source>
        <dbReference type="ARBA" id="ARBA00022827"/>
    </source>
</evidence>
<evidence type="ECO:0000256" key="10">
    <source>
        <dbReference type="ARBA" id="ARBA00023239"/>
    </source>
</evidence>
<evidence type="ECO:0000313" key="13">
    <source>
        <dbReference type="EMBL" id="PVZ11652.1"/>
    </source>
</evidence>
<comment type="function">
    <text evidence="11">Catalyzes the anti-1,4-elimination of the C-3 phosphate and the C-6 proR hydrogen from 5-enolpyruvylshikimate-3-phosphate (EPSP) to yield chorismate, which is the branch point compound that serves as the starting substrate for the three terminal pathways of aromatic amino acid biosynthesis. This reaction introduces a second double bond into the aromatic ring system.</text>
</comment>
<dbReference type="EC" id="4.2.3.5" evidence="3 11"/>
<dbReference type="InterPro" id="IPR000453">
    <property type="entry name" value="Chorismate_synth"/>
</dbReference>
<dbReference type="Pfam" id="PF01264">
    <property type="entry name" value="Chorismate_synt"/>
    <property type="match status" value="1"/>
</dbReference>
<dbReference type="RefSeq" id="WP_116679169.1">
    <property type="nucleotide sequence ID" value="NZ_JBGYUN010000018.1"/>
</dbReference>
<dbReference type="GO" id="GO:0010181">
    <property type="term" value="F:FMN binding"/>
    <property type="evidence" value="ECO:0007669"/>
    <property type="project" value="TreeGrafter"/>
</dbReference>
<keyword evidence="6 11" id="KW-0288">FMN</keyword>
<dbReference type="Gene3D" id="3.60.150.10">
    <property type="entry name" value="Chorismate synthase AroC"/>
    <property type="match status" value="1"/>
</dbReference>
<evidence type="ECO:0000256" key="6">
    <source>
        <dbReference type="ARBA" id="ARBA00022643"/>
    </source>
</evidence>
<comment type="caution">
    <text evidence="11">Lacks conserved residue(s) required for the propagation of feature annotation.</text>
</comment>
<comment type="cofactor">
    <cofactor evidence="11 12">
        <name>FMNH2</name>
        <dbReference type="ChEBI" id="CHEBI:57618"/>
    </cofactor>
    <text evidence="11 12">Reduced FMN (FMNH(2)).</text>
</comment>
<evidence type="ECO:0000256" key="11">
    <source>
        <dbReference type="HAMAP-Rule" id="MF_00300"/>
    </source>
</evidence>
<dbReference type="InterPro" id="IPR035904">
    <property type="entry name" value="Chorismate_synth_AroC_sf"/>
</dbReference>
<dbReference type="GeneID" id="94550620"/>
<evidence type="ECO:0000256" key="5">
    <source>
        <dbReference type="ARBA" id="ARBA00022630"/>
    </source>
</evidence>
<dbReference type="NCBIfam" id="NF003793">
    <property type="entry name" value="PRK05382.1"/>
    <property type="match status" value="1"/>
</dbReference>
<dbReference type="NCBIfam" id="TIGR00033">
    <property type="entry name" value="aroC"/>
    <property type="match status" value="1"/>
</dbReference>
<dbReference type="EMBL" id="QEKY01000006">
    <property type="protein sequence ID" value="PVZ11652.1"/>
    <property type="molecule type" value="Genomic_DNA"/>
</dbReference>
<dbReference type="PROSITE" id="PS00787">
    <property type="entry name" value="CHORISMATE_SYNTHASE_1"/>
    <property type="match status" value="1"/>
</dbReference>
<evidence type="ECO:0000256" key="8">
    <source>
        <dbReference type="ARBA" id="ARBA00022857"/>
    </source>
</evidence>
<dbReference type="GO" id="GO:0005829">
    <property type="term" value="C:cytosol"/>
    <property type="evidence" value="ECO:0007669"/>
    <property type="project" value="TreeGrafter"/>
</dbReference>
<feature type="binding site" evidence="11">
    <location>
        <position position="285"/>
    </location>
    <ligand>
        <name>FMN</name>
        <dbReference type="ChEBI" id="CHEBI:58210"/>
    </ligand>
</feature>
<dbReference type="PROSITE" id="PS00789">
    <property type="entry name" value="CHORISMATE_SYNTHASE_3"/>
    <property type="match status" value="1"/>
</dbReference>
<evidence type="ECO:0000256" key="1">
    <source>
        <dbReference type="ARBA" id="ARBA00005044"/>
    </source>
</evidence>
<comment type="pathway">
    <text evidence="1 11 12">Metabolic intermediate biosynthesis; chorismate biosynthesis; chorismate from D-erythrose 4-phosphate and phosphoenolpyruvate: step 7/7.</text>
</comment>
<sequence>MNTTGRLFRLTTFGESHGEAVGGVIDGCPAGLSIDMEAVEHDVQRRRPGQSTYTSPRNEKDSVRFLSGLFQGVTTGAPIAFIIENRDVHSEDYDHLSRVFRPGHADYTYFCKYGFRDPRGGGRSSARETAVRVVGGAVAKQLLAPLGIDCRAYTSQIGCVQLPKDLSARYSREMVEASPVRCPDPSISAQMEAEIAAAQSACDSVGGIINCHIGGVPAGWGEPIYDKLHAALGAAMLSINAAKGVEIGEGFALASMRGSEANDQMTTDDADNITFCSNHAGGISGGISTGQDIHLRIAFKPTPTIGQEQQTINENGEVVLLAAKGRHDPCVVPRAVPVVEAMAWLTLADAFLASRTDRIE</sequence>
<dbReference type="GO" id="GO:0004107">
    <property type="term" value="F:chorismate synthase activity"/>
    <property type="evidence" value="ECO:0007669"/>
    <property type="project" value="UniProtKB-UniRule"/>
</dbReference>
<evidence type="ECO:0000256" key="2">
    <source>
        <dbReference type="ARBA" id="ARBA00008014"/>
    </source>
</evidence>
<dbReference type="PANTHER" id="PTHR21085">
    <property type="entry name" value="CHORISMATE SYNTHASE"/>
    <property type="match status" value="1"/>
</dbReference>
<keyword evidence="5 11" id="KW-0285">Flavoprotein</keyword>
<dbReference type="AlphaFoldDB" id="A0A2U1FHJ5"/>
<feature type="binding site" evidence="11">
    <location>
        <begin position="123"/>
        <end position="125"/>
    </location>
    <ligand>
        <name>FMN</name>
        <dbReference type="ChEBI" id="CHEBI:58210"/>
    </ligand>
</feature>
<feature type="binding site" evidence="11">
    <location>
        <begin position="240"/>
        <end position="241"/>
    </location>
    <ligand>
        <name>FMN</name>
        <dbReference type="ChEBI" id="CHEBI:58210"/>
    </ligand>
</feature>
<name>A0A2U1FHJ5_9PORP</name>
<comment type="catalytic activity">
    <reaction evidence="11 12">
        <text>5-O-(1-carboxyvinyl)-3-phosphoshikimate = chorismate + phosphate</text>
        <dbReference type="Rhea" id="RHEA:21020"/>
        <dbReference type="ChEBI" id="CHEBI:29748"/>
        <dbReference type="ChEBI" id="CHEBI:43474"/>
        <dbReference type="ChEBI" id="CHEBI:57701"/>
        <dbReference type="EC" id="4.2.3.5"/>
    </reaction>
</comment>
<organism evidence="13 14">
    <name type="scientific">Porphyromonas loveana</name>
    <dbReference type="NCBI Taxonomy" id="1884669"/>
    <lineage>
        <taxon>Bacteria</taxon>
        <taxon>Pseudomonadati</taxon>
        <taxon>Bacteroidota</taxon>
        <taxon>Bacteroidia</taxon>
        <taxon>Bacteroidales</taxon>
        <taxon>Porphyromonadaceae</taxon>
        <taxon>Porphyromonas</taxon>
    </lineage>
</organism>
<keyword evidence="8 11" id="KW-0521">NADP</keyword>
<comment type="subunit">
    <text evidence="11">Homotetramer.</text>
</comment>
<evidence type="ECO:0000313" key="14">
    <source>
        <dbReference type="Proteomes" id="UP000245462"/>
    </source>
</evidence>
<keyword evidence="9 11" id="KW-0057">Aromatic amino acid biosynthesis</keyword>
<feature type="binding site" evidence="11">
    <location>
        <begin position="300"/>
        <end position="304"/>
    </location>
    <ligand>
        <name>FMN</name>
        <dbReference type="ChEBI" id="CHEBI:58210"/>
    </ligand>
</feature>
<dbReference type="GO" id="GO:0008652">
    <property type="term" value="P:amino acid biosynthetic process"/>
    <property type="evidence" value="ECO:0007669"/>
    <property type="project" value="UniProtKB-KW"/>
</dbReference>
<dbReference type="GO" id="GO:0009423">
    <property type="term" value="P:chorismate biosynthetic process"/>
    <property type="evidence" value="ECO:0007669"/>
    <property type="project" value="UniProtKB-UniRule"/>
</dbReference>
<dbReference type="SUPFAM" id="SSF103263">
    <property type="entry name" value="Chorismate synthase, AroC"/>
    <property type="match status" value="1"/>
</dbReference>
<dbReference type="Proteomes" id="UP000245462">
    <property type="component" value="Unassembled WGS sequence"/>
</dbReference>
<gene>
    <name evidence="11" type="primary">aroC</name>
    <name evidence="13" type="ORF">C7382_106115</name>
</gene>
<dbReference type="PANTHER" id="PTHR21085:SF0">
    <property type="entry name" value="CHORISMATE SYNTHASE"/>
    <property type="match status" value="1"/>
</dbReference>
<keyword evidence="7 11" id="KW-0274">FAD</keyword>
<protein>
    <recommendedName>
        <fullName evidence="3 11">Chorismate synthase</fullName>
        <shortName evidence="11">CS</shortName>
        <ecNumber evidence="3 11">4.2.3.5</ecNumber>
    </recommendedName>
    <alternativeName>
        <fullName evidence="11">5-enolpyruvylshikimate-3-phosphate phospholyase</fullName>
    </alternativeName>
</protein>
<accession>A0A2U1FHJ5</accession>
<keyword evidence="10 11" id="KW-0456">Lyase</keyword>
<feature type="binding site" evidence="11">
    <location>
        <position position="46"/>
    </location>
    <ligand>
        <name>NADP(+)</name>
        <dbReference type="ChEBI" id="CHEBI:58349"/>
    </ligand>
</feature>
<dbReference type="HAMAP" id="MF_00300">
    <property type="entry name" value="Chorismate_synth"/>
    <property type="match status" value="1"/>
</dbReference>
<dbReference type="FunFam" id="3.60.150.10:FF:000002">
    <property type="entry name" value="Chorismate synthase"/>
    <property type="match status" value="1"/>
</dbReference>
<feature type="binding site" evidence="11">
    <location>
        <position position="326"/>
    </location>
    <ligand>
        <name>FMN</name>
        <dbReference type="ChEBI" id="CHEBI:58210"/>
    </ligand>
</feature>
<dbReference type="PROSITE" id="PS00788">
    <property type="entry name" value="CHORISMATE_SYNTHASE_2"/>
    <property type="match status" value="1"/>
</dbReference>
<evidence type="ECO:0000256" key="3">
    <source>
        <dbReference type="ARBA" id="ARBA00013036"/>
    </source>
</evidence>
<dbReference type="UniPathway" id="UPA00053">
    <property type="reaction ID" value="UER00090"/>
</dbReference>
<keyword evidence="4 11" id="KW-0028">Amino-acid biosynthesis</keyword>